<gene>
    <name evidence="1" type="ORF">TVAG_255720</name>
</gene>
<dbReference type="InterPro" id="IPR016024">
    <property type="entry name" value="ARM-type_fold"/>
</dbReference>
<evidence type="ECO:0000313" key="1">
    <source>
        <dbReference type="EMBL" id="EAY14380.1"/>
    </source>
</evidence>
<keyword evidence="2" id="KW-1185">Reference proteome</keyword>
<accession>A2DYW9</accession>
<dbReference type="RefSeq" id="XP_001326603.1">
    <property type="nucleotide sequence ID" value="XM_001326568.1"/>
</dbReference>
<evidence type="ECO:0000313" key="2">
    <source>
        <dbReference type="Proteomes" id="UP000001542"/>
    </source>
</evidence>
<dbReference type="InParanoid" id="A2DYW9"/>
<dbReference type="AlphaFoldDB" id="A2DYW9"/>
<dbReference type="VEuPathDB" id="TrichDB:TVAG_255720"/>
<reference evidence="1" key="2">
    <citation type="journal article" date="2007" name="Science">
        <title>Draft genome sequence of the sexually transmitted pathogen Trichomonas vaginalis.</title>
        <authorList>
            <person name="Carlton J.M."/>
            <person name="Hirt R.P."/>
            <person name="Silva J.C."/>
            <person name="Delcher A.L."/>
            <person name="Schatz M."/>
            <person name="Zhao Q."/>
            <person name="Wortman J.R."/>
            <person name="Bidwell S.L."/>
            <person name="Alsmark U.C.M."/>
            <person name="Besteiro S."/>
            <person name="Sicheritz-Ponten T."/>
            <person name="Noel C.J."/>
            <person name="Dacks J.B."/>
            <person name="Foster P.G."/>
            <person name="Simillion C."/>
            <person name="Van de Peer Y."/>
            <person name="Miranda-Saavedra D."/>
            <person name="Barton G.J."/>
            <person name="Westrop G.D."/>
            <person name="Mueller S."/>
            <person name="Dessi D."/>
            <person name="Fiori P.L."/>
            <person name="Ren Q."/>
            <person name="Paulsen I."/>
            <person name="Zhang H."/>
            <person name="Bastida-Corcuera F.D."/>
            <person name="Simoes-Barbosa A."/>
            <person name="Brown M.T."/>
            <person name="Hayes R.D."/>
            <person name="Mukherjee M."/>
            <person name="Okumura C.Y."/>
            <person name="Schneider R."/>
            <person name="Smith A.J."/>
            <person name="Vanacova S."/>
            <person name="Villalvazo M."/>
            <person name="Haas B.J."/>
            <person name="Pertea M."/>
            <person name="Feldblyum T.V."/>
            <person name="Utterback T.R."/>
            <person name="Shu C.L."/>
            <person name="Osoegawa K."/>
            <person name="de Jong P.J."/>
            <person name="Hrdy I."/>
            <person name="Horvathova L."/>
            <person name="Zubacova Z."/>
            <person name="Dolezal P."/>
            <person name="Malik S.B."/>
            <person name="Logsdon J.M. Jr."/>
            <person name="Henze K."/>
            <person name="Gupta A."/>
            <person name="Wang C.C."/>
            <person name="Dunne R.L."/>
            <person name="Upcroft J.A."/>
            <person name="Upcroft P."/>
            <person name="White O."/>
            <person name="Salzberg S.L."/>
            <person name="Tang P."/>
            <person name="Chiu C.-H."/>
            <person name="Lee Y.-S."/>
            <person name="Embley T.M."/>
            <person name="Coombs G.H."/>
            <person name="Mottram J.C."/>
            <person name="Tachezy J."/>
            <person name="Fraser-Liggett C.M."/>
            <person name="Johnson P.J."/>
        </authorList>
    </citation>
    <scope>NUCLEOTIDE SEQUENCE [LARGE SCALE GENOMIC DNA]</scope>
    <source>
        <strain evidence="1">G3</strain>
    </source>
</reference>
<reference evidence="1" key="1">
    <citation type="submission" date="2006-10" db="EMBL/GenBank/DDBJ databases">
        <authorList>
            <person name="Amadeo P."/>
            <person name="Zhao Q."/>
            <person name="Wortman J."/>
            <person name="Fraser-Liggett C."/>
            <person name="Carlton J."/>
        </authorList>
    </citation>
    <scope>NUCLEOTIDE SEQUENCE</scope>
    <source>
        <strain evidence="1">G3</strain>
    </source>
</reference>
<name>A2DYW9_TRIV3</name>
<dbReference type="SUPFAM" id="SSF48371">
    <property type="entry name" value="ARM repeat"/>
    <property type="match status" value="1"/>
</dbReference>
<dbReference type="VEuPathDB" id="TrichDB:TVAGG3_0869370"/>
<dbReference type="KEGG" id="tva:4772359"/>
<sequence>MTQECPSLELIQFMLNQMSPDNAISVSINGIKENSEPPGVIFLYLNKIYQFMDKQKPEDVVFLCLKAASNFHPKIHRRSATILSKLFESSPQLLSKFSEQISKHKNLDFLQYLVSKIIKTLPSLRGLKNLVRKTTERTINEIDVSTVPIYMQKSTIDFMASCVNGNFLEYTDSLTIFKKILDFSPEVNYNLFKVIHIFYPYFFNEVSITDKIIQRVGNNMNVMIILVRLEYDIYMYNSAIEKFPSSKFPENFPRPRLVAGKFAKEIIKTLLDELFFIRDPRYQAYQSISLDIFKVSGVNPGDVIPLIAEQYSMLMDDDKNLTTIQAIMLLTSVGSHRFNTDPETEKGIQEFCKLALDDLLLSMKDGKKRNIMTASYVALCYVLRSYGTSTMWNHIIRHIADEVDFPRVDTFRAQLIYEAIEKFHCKCFNRQAVNFIMQKIHSKRGHSDERQLLASEIEAIVTSGDINTSKILELIHYHCISSASPWLHSLSASILSQGDPSKLIGKTTSNFNVFFPHSNVPLISAFRLMCGLMPSINKMQFDTLTSKRALSDVLTSAYEGNFFWAVRFILFTLRRFGDQVISHIPGLCNEIDNMAFRKEAFVPLCITPLAVAIQFLYPKVPEVGRKGDIAIRRYEERYDKGWTCEPDKINYHLVALTELILCGAKRSDGTTFEDSVDQICQSLFWTVELQNTTIDYAVGMIDAVFVKGLKLSKPMMLVLALAHSKQEFKKHIDDVYGKILFE</sequence>
<organism evidence="1 2">
    <name type="scientific">Trichomonas vaginalis (strain ATCC PRA-98 / G3)</name>
    <dbReference type="NCBI Taxonomy" id="412133"/>
    <lineage>
        <taxon>Eukaryota</taxon>
        <taxon>Metamonada</taxon>
        <taxon>Parabasalia</taxon>
        <taxon>Trichomonadida</taxon>
        <taxon>Trichomonadidae</taxon>
        <taxon>Trichomonas</taxon>
    </lineage>
</organism>
<dbReference type="Proteomes" id="UP000001542">
    <property type="component" value="Unassembled WGS sequence"/>
</dbReference>
<dbReference type="EMBL" id="DS113271">
    <property type="protein sequence ID" value="EAY14380.1"/>
    <property type="molecule type" value="Genomic_DNA"/>
</dbReference>
<proteinExistence type="predicted"/>
<protein>
    <submittedName>
        <fullName evidence="1">Uncharacterized protein</fullName>
    </submittedName>
</protein>